<name>A0A1M6CIQ5_9BACT</name>
<dbReference type="EMBL" id="FQYR01000002">
    <property type="protein sequence ID" value="SHI60877.1"/>
    <property type="molecule type" value="Genomic_DNA"/>
</dbReference>
<protein>
    <submittedName>
        <fullName evidence="1">Uncharacterized protein</fullName>
    </submittedName>
</protein>
<sequence length="111" mass="12623">MKSALDEQIREFSPVDGSFLPLEGYFEEAFSSADPSEYYDAIFNLFERFPDDDGAGVFWSALHGMEAVGGYEEKLLAYFQRYPSEMTRTMLRRIRNSGVKQIGTTTIEGLL</sequence>
<keyword evidence="2" id="KW-1185">Reference proteome</keyword>
<dbReference type="InParanoid" id="A0A1M6CIQ5"/>
<organism evidence="1 2">
    <name type="scientific">Rubritalea squalenifaciens DSM 18772</name>
    <dbReference type="NCBI Taxonomy" id="1123071"/>
    <lineage>
        <taxon>Bacteria</taxon>
        <taxon>Pseudomonadati</taxon>
        <taxon>Verrucomicrobiota</taxon>
        <taxon>Verrucomicrobiia</taxon>
        <taxon>Verrucomicrobiales</taxon>
        <taxon>Rubritaleaceae</taxon>
        <taxon>Rubritalea</taxon>
    </lineage>
</organism>
<dbReference type="STRING" id="1123071.SAMN02745181_0490"/>
<dbReference type="RefSeq" id="WP_143157907.1">
    <property type="nucleotide sequence ID" value="NZ_FQYR01000002.1"/>
</dbReference>
<dbReference type="AlphaFoldDB" id="A0A1M6CIQ5"/>
<accession>A0A1M6CIQ5</accession>
<gene>
    <name evidence="1" type="ORF">SAMN02745181_0490</name>
</gene>
<evidence type="ECO:0000313" key="2">
    <source>
        <dbReference type="Proteomes" id="UP000184510"/>
    </source>
</evidence>
<dbReference type="OrthoDB" id="8858258at2"/>
<evidence type="ECO:0000313" key="1">
    <source>
        <dbReference type="EMBL" id="SHI60877.1"/>
    </source>
</evidence>
<dbReference type="Proteomes" id="UP000184510">
    <property type="component" value="Unassembled WGS sequence"/>
</dbReference>
<proteinExistence type="predicted"/>
<reference evidence="1 2" key="1">
    <citation type="submission" date="2016-11" db="EMBL/GenBank/DDBJ databases">
        <authorList>
            <person name="Jaros S."/>
            <person name="Januszkiewicz K."/>
            <person name="Wedrychowicz H."/>
        </authorList>
    </citation>
    <scope>NUCLEOTIDE SEQUENCE [LARGE SCALE GENOMIC DNA]</scope>
    <source>
        <strain evidence="1 2">DSM 18772</strain>
    </source>
</reference>